<dbReference type="RefSeq" id="WP_271733414.1">
    <property type="nucleotide sequence ID" value="NZ_JANQDP010000131.1"/>
</dbReference>
<evidence type="ECO:0000313" key="2">
    <source>
        <dbReference type="Proteomes" id="UP001212499"/>
    </source>
</evidence>
<keyword evidence="2" id="KW-1185">Reference proteome</keyword>
<comment type="caution">
    <text evidence="1">The sequence shown here is derived from an EMBL/GenBank/DDBJ whole genome shotgun (WGS) entry which is preliminary data.</text>
</comment>
<accession>A0ABT5ATG3</accession>
<dbReference type="EMBL" id="JAQMUH010000126">
    <property type="protein sequence ID" value="MDB9540227.1"/>
    <property type="molecule type" value="Genomic_DNA"/>
</dbReference>
<gene>
    <name evidence="1" type="ORF">PN457_11240</name>
</gene>
<evidence type="ECO:0000313" key="1">
    <source>
        <dbReference type="EMBL" id="MDB9540227.1"/>
    </source>
</evidence>
<protein>
    <submittedName>
        <fullName evidence="1">Baseplate protein J</fullName>
    </submittedName>
</protein>
<organism evidence="1 2">
    <name type="scientific">Anabaenopsis arnoldii</name>
    <dbReference type="NCBI Taxonomy" id="2152938"/>
    <lineage>
        <taxon>Bacteria</taxon>
        <taxon>Bacillati</taxon>
        <taxon>Cyanobacteriota</taxon>
        <taxon>Cyanophyceae</taxon>
        <taxon>Nostocales</taxon>
        <taxon>Nodulariaceae</taxon>
        <taxon>Anabaenopsis</taxon>
    </lineage>
</organism>
<sequence length="327" mass="37742">MTLPLPNLDDRTYTDLVQEAIGLIPSEAPEWTDHNPSDTGIILIELFAWLTEMVLYRTNQITNRNQSAFLTLLQGEPYKLQAAKSTSQQNAILQAEIQKTLVQIRQRYRAVTATDFEQIILFDWLQTKTAACWGEAAIMARVNCLPERDLENADINQLVEAHITLVVLPKIQTPDTEIIKKTIKKFLDQRRLISTRLHIVEPNYVNIKVAVTLYLHDSASYQAVQTEAKRRLTGFFNPFPSPEYWQNQGYPFGRDIYVSELYELFDHLPGVDYVEQIHISEFEPHRQQINAQNQLTAISLQENELVTLEIGEITTMQRLGDKWKKND</sequence>
<reference evidence="1 2" key="1">
    <citation type="submission" date="2023-01" db="EMBL/GenBank/DDBJ databases">
        <title>Genomes from the Australian National Cyanobacteria Reference Collection.</title>
        <authorList>
            <person name="Willis A."/>
            <person name="Lee E.M.F."/>
        </authorList>
    </citation>
    <scope>NUCLEOTIDE SEQUENCE [LARGE SCALE GENOMIC DNA]</scope>
    <source>
        <strain evidence="1 2">CS-1033</strain>
    </source>
</reference>
<proteinExistence type="predicted"/>
<name>A0ABT5ATG3_9CYAN</name>
<dbReference type="Proteomes" id="UP001212499">
    <property type="component" value="Unassembled WGS sequence"/>
</dbReference>